<feature type="region of interest" description="Disordered" evidence="1">
    <location>
        <begin position="1"/>
        <end position="24"/>
    </location>
</feature>
<evidence type="ECO:0000313" key="4">
    <source>
        <dbReference type="Proteomes" id="UP000663860"/>
    </source>
</evidence>
<accession>A0A813QF81</accession>
<protein>
    <submittedName>
        <fullName evidence="2">Uncharacterized protein</fullName>
    </submittedName>
</protein>
<dbReference type="EMBL" id="CAJNOE010000029">
    <property type="protein sequence ID" value="CAF0766552.1"/>
    <property type="molecule type" value="Genomic_DNA"/>
</dbReference>
<feature type="compositionally biased region" description="Polar residues" evidence="1">
    <location>
        <begin position="12"/>
        <end position="24"/>
    </location>
</feature>
<feature type="compositionally biased region" description="Basic and acidic residues" evidence="1">
    <location>
        <begin position="1"/>
        <end position="11"/>
    </location>
</feature>
<evidence type="ECO:0000256" key="1">
    <source>
        <dbReference type="SAM" id="MobiDB-lite"/>
    </source>
</evidence>
<dbReference type="Proteomes" id="UP000663868">
    <property type="component" value="Unassembled WGS sequence"/>
</dbReference>
<feature type="compositionally biased region" description="Basic and acidic residues" evidence="1">
    <location>
        <begin position="99"/>
        <end position="112"/>
    </location>
</feature>
<proteinExistence type="predicted"/>
<comment type="caution">
    <text evidence="2">The sequence shown here is derived from an EMBL/GenBank/DDBJ whole genome shotgun (WGS) entry which is preliminary data.</text>
</comment>
<name>A0A813QF81_9BILA</name>
<evidence type="ECO:0000313" key="2">
    <source>
        <dbReference type="EMBL" id="CAF0766552.1"/>
    </source>
</evidence>
<gene>
    <name evidence="2" type="ORF">IZO911_LOCUS5027</name>
    <name evidence="3" type="ORF">KXQ929_LOCUS26862</name>
</gene>
<feature type="compositionally biased region" description="Basic residues" evidence="1">
    <location>
        <begin position="113"/>
        <end position="125"/>
    </location>
</feature>
<dbReference type="Proteomes" id="UP000663860">
    <property type="component" value="Unassembled WGS sequence"/>
</dbReference>
<feature type="region of interest" description="Disordered" evidence="1">
    <location>
        <begin position="91"/>
        <end position="157"/>
    </location>
</feature>
<dbReference type="AlphaFoldDB" id="A0A813QF81"/>
<evidence type="ECO:0000313" key="3">
    <source>
        <dbReference type="EMBL" id="CAF3972574.1"/>
    </source>
</evidence>
<organism evidence="2 4">
    <name type="scientific">Adineta steineri</name>
    <dbReference type="NCBI Taxonomy" id="433720"/>
    <lineage>
        <taxon>Eukaryota</taxon>
        <taxon>Metazoa</taxon>
        <taxon>Spiralia</taxon>
        <taxon>Gnathifera</taxon>
        <taxon>Rotifera</taxon>
        <taxon>Eurotatoria</taxon>
        <taxon>Bdelloidea</taxon>
        <taxon>Adinetida</taxon>
        <taxon>Adinetidae</taxon>
        <taxon>Adineta</taxon>
    </lineage>
</organism>
<reference evidence="2" key="1">
    <citation type="submission" date="2021-02" db="EMBL/GenBank/DDBJ databases">
        <authorList>
            <person name="Nowell W R."/>
        </authorList>
    </citation>
    <scope>NUCLEOTIDE SEQUENCE</scope>
</reference>
<feature type="compositionally biased region" description="Polar residues" evidence="1">
    <location>
        <begin position="126"/>
        <end position="153"/>
    </location>
</feature>
<sequence length="190" mass="22466">MEQRRKYKLEQPRNSSNNPLYGNHLTTSPKSHYIYNNTYEQLKANSTFRDIHINLKAAREKGQSYEIPQQQPFINRNINQPRINENHYFAESNEDFTNEMERKEKNRRLENKRQHRLSKYRRSHRSSQTSSDDVGYRSSPTDFSPNTSNANKDGSSKRGGRFRYFLKKYCLPEVGEACVEEAFSQLCQIS</sequence>
<dbReference type="EMBL" id="CAJOBB010002481">
    <property type="protein sequence ID" value="CAF3972574.1"/>
    <property type="molecule type" value="Genomic_DNA"/>
</dbReference>